<comment type="caution">
    <text evidence="7">The sequence shown here is derived from an EMBL/GenBank/DDBJ whole genome shotgun (WGS) entry which is preliminary data.</text>
</comment>
<evidence type="ECO:0000313" key="8">
    <source>
        <dbReference type="Proteomes" id="UP001549112"/>
    </source>
</evidence>
<dbReference type="Pfam" id="PF09864">
    <property type="entry name" value="MliC"/>
    <property type="match status" value="1"/>
</dbReference>
<sequence>MKKTLHILGFFAALNLLSLFNLTNALAGSLILEVPDNPEPTTETIAYQCETKTGKERVEATYLNTDNVSLVDFRWRGDRVIAANVIATMGKKYAGAQYIWWENNKEITLYDLANDPESQKPIICKDESTLLF</sequence>
<protein>
    <submittedName>
        <fullName evidence="7">Membrane-bound inhibitor of C-type lysozyme</fullName>
    </submittedName>
</protein>
<organism evidence="7 8">
    <name type="scientific">Bartonella japonica</name>
    <dbReference type="NCBI Taxonomy" id="357761"/>
    <lineage>
        <taxon>Bacteria</taxon>
        <taxon>Pseudomonadati</taxon>
        <taxon>Pseudomonadota</taxon>
        <taxon>Alphaproteobacteria</taxon>
        <taxon>Hyphomicrobiales</taxon>
        <taxon>Bartonellaceae</taxon>
        <taxon>Bartonella</taxon>
    </lineage>
</organism>
<dbReference type="EMBL" id="JBEPLT010000001">
    <property type="protein sequence ID" value="MET3559474.1"/>
    <property type="molecule type" value="Genomic_DNA"/>
</dbReference>
<feature type="signal peptide" evidence="5">
    <location>
        <begin position="1"/>
        <end position="27"/>
    </location>
</feature>
<keyword evidence="3" id="KW-0564">Palmitate</keyword>
<keyword evidence="2" id="KW-0472">Membrane</keyword>
<dbReference type="Gene3D" id="2.40.128.200">
    <property type="match status" value="1"/>
</dbReference>
<keyword evidence="8" id="KW-1185">Reference proteome</keyword>
<feature type="chain" id="PRO_5046160933" evidence="5">
    <location>
        <begin position="28"/>
        <end position="132"/>
    </location>
</feature>
<evidence type="ECO:0000256" key="4">
    <source>
        <dbReference type="ARBA" id="ARBA00023288"/>
    </source>
</evidence>
<dbReference type="InterPro" id="IPR036328">
    <property type="entry name" value="MliC_sf"/>
</dbReference>
<dbReference type="SUPFAM" id="SSF141488">
    <property type="entry name" value="YdhA-like"/>
    <property type="match status" value="1"/>
</dbReference>
<evidence type="ECO:0000256" key="3">
    <source>
        <dbReference type="ARBA" id="ARBA00023139"/>
    </source>
</evidence>
<dbReference type="Proteomes" id="UP001549112">
    <property type="component" value="Unassembled WGS sequence"/>
</dbReference>
<name>A0ABV2FLN3_9HYPH</name>
<reference evidence="7 8" key="1">
    <citation type="submission" date="2024-06" db="EMBL/GenBank/DDBJ databases">
        <title>Genomic Encyclopedia of Type Strains, Phase IV (KMG-IV): sequencing the most valuable type-strain genomes for metagenomic binning, comparative biology and taxonomic classification.</title>
        <authorList>
            <person name="Goeker M."/>
        </authorList>
    </citation>
    <scope>NUCLEOTIDE SEQUENCE [LARGE SCALE GENOMIC DNA]</scope>
    <source>
        <strain evidence="7 8">DSM 23650</strain>
    </source>
</reference>
<keyword evidence="1 5" id="KW-0732">Signal</keyword>
<feature type="domain" description="C-type lysozyme inhibitor" evidence="6">
    <location>
        <begin position="47"/>
        <end position="117"/>
    </location>
</feature>
<dbReference type="InterPro" id="IPR018660">
    <property type="entry name" value="MliC"/>
</dbReference>
<dbReference type="RefSeq" id="WP_354185029.1">
    <property type="nucleotide sequence ID" value="NZ_JBEPLT010000001.1"/>
</dbReference>
<evidence type="ECO:0000256" key="2">
    <source>
        <dbReference type="ARBA" id="ARBA00023136"/>
    </source>
</evidence>
<evidence type="ECO:0000259" key="6">
    <source>
        <dbReference type="Pfam" id="PF09864"/>
    </source>
</evidence>
<proteinExistence type="predicted"/>
<evidence type="ECO:0000256" key="5">
    <source>
        <dbReference type="SAM" id="SignalP"/>
    </source>
</evidence>
<gene>
    <name evidence="7" type="ORF">ABID39_000144</name>
</gene>
<accession>A0ABV2FLN3</accession>
<keyword evidence="4" id="KW-0449">Lipoprotein</keyword>
<evidence type="ECO:0000313" key="7">
    <source>
        <dbReference type="EMBL" id="MET3559474.1"/>
    </source>
</evidence>
<evidence type="ECO:0000256" key="1">
    <source>
        <dbReference type="ARBA" id="ARBA00022729"/>
    </source>
</evidence>